<evidence type="ECO:0000313" key="1">
    <source>
        <dbReference type="EMBL" id="KAB0450848.1"/>
    </source>
</evidence>
<comment type="caution">
    <text evidence="1">The sequence shown here is derived from an EMBL/GenBank/DDBJ whole genome shotgun (WGS) entry which is preliminary data.</text>
</comment>
<proteinExistence type="predicted"/>
<protein>
    <recommendedName>
        <fullName evidence="2">GGDEF domain-containing protein</fullName>
    </recommendedName>
</protein>
<organism evidence="1">
    <name type="scientific">Anaplasma marginale</name>
    <dbReference type="NCBI Taxonomy" id="770"/>
    <lineage>
        <taxon>Bacteria</taxon>
        <taxon>Pseudomonadati</taxon>
        <taxon>Pseudomonadota</taxon>
        <taxon>Alphaproteobacteria</taxon>
        <taxon>Rickettsiales</taxon>
        <taxon>Anaplasmataceae</taxon>
        <taxon>Anaplasma</taxon>
    </lineage>
</organism>
<gene>
    <name evidence="1" type="ORF">FY207_04935</name>
</gene>
<evidence type="ECO:0008006" key="2">
    <source>
        <dbReference type="Google" id="ProtNLM"/>
    </source>
</evidence>
<dbReference type="EMBL" id="VTCY01000019">
    <property type="protein sequence ID" value="KAB0450848.1"/>
    <property type="molecule type" value="Genomic_DNA"/>
</dbReference>
<name>A0A643CKB3_ANAMA</name>
<dbReference type="AlphaFoldDB" id="A0A643CKB3"/>
<sequence>MEDSVIARRADDLVISVRQDNDAQSVSISGINERALALLGFDNTQSVVGASLYSILDPRTKDIVSSYLEFTDDGTDLSEVVSKIRGFTLLNSKLQPVSVRPKIFRTTSSRGVLNYEILIRDTSLSQKLDEFRAGKLQENARYTMHESFGIMDEASTATEIGVVLDFANSGGVNAIICMIAADPTAHSSGSSLAEMLDRTLSDTISENIRYTDISGYFGERRFVFILLGCDNANAYSAISRVHGRVCDKLSSRCSPPATASAAYAQMQGSKLETMVTGLKNTLLAAQKETQSVKLVM</sequence>
<reference evidence="1" key="1">
    <citation type="submission" date="2019-08" db="EMBL/GenBank/DDBJ databases">
        <authorList>
            <person name="Amaro Estrada I."/>
            <person name="Quiroz Castaneda R.E."/>
            <person name="Martinez Ocampo F."/>
            <person name="Rodriguez Camarillo S.D."/>
        </authorList>
    </citation>
    <scope>NUCLEOTIDE SEQUENCE</scope>
    <source>
        <strain evidence="1">MEX-30-184-02</strain>
    </source>
</reference>
<accession>A0A643CKB3</accession>
<dbReference type="RefSeq" id="WP_010265753.1">
    <property type="nucleotide sequence ID" value="NZ_VTCX01000015.1"/>
</dbReference>